<keyword evidence="2" id="KW-1185">Reference proteome</keyword>
<dbReference type="InterPro" id="IPR051367">
    <property type="entry name" value="mRNA_TranslReg/HistoneTransl"/>
</dbReference>
<organism evidence="1 2">
    <name type="scientific">Rhipicephalus microplus</name>
    <name type="common">Cattle tick</name>
    <name type="synonym">Boophilus microplus</name>
    <dbReference type="NCBI Taxonomy" id="6941"/>
    <lineage>
        <taxon>Eukaryota</taxon>
        <taxon>Metazoa</taxon>
        <taxon>Ecdysozoa</taxon>
        <taxon>Arthropoda</taxon>
        <taxon>Chelicerata</taxon>
        <taxon>Arachnida</taxon>
        <taxon>Acari</taxon>
        <taxon>Parasitiformes</taxon>
        <taxon>Ixodida</taxon>
        <taxon>Ixodoidea</taxon>
        <taxon>Ixodidae</taxon>
        <taxon>Rhipicephalinae</taxon>
        <taxon>Rhipicephalus</taxon>
        <taxon>Boophilus</taxon>
    </lineage>
</organism>
<evidence type="ECO:0000313" key="1">
    <source>
        <dbReference type="EMBL" id="KAH8036220.1"/>
    </source>
</evidence>
<dbReference type="AlphaFoldDB" id="A0A9J6EQ09"/>
<dbReference type="Gene3D" id="1.25.40.180">
    <property type="match status" value="1"/>
</dbReference>
<dbReference type="GO" id="GO:0005829">
    <property type="term" value="C:cytosol"/>
    <property type="evidence" value="ECO:0007669"/>
    <property type="project" value="TreeGrafter"/>
</dbReference>
<protein>
    <submittedName>
        <fullName evidence="1">Uncharacterized protein</fullName>
    </submittedName>
</protein>
<name>A0A9J6EQ09_RHIMP</name>
<dbReference type="GO" id="GO:0008494">
    <property type="term" value="F:translation activator activity"/>
    <property type="evidence" value="ECO:0007669"/>
    <property type="project" value="TreeGrafter"/>
</dbReference>
<accession>A0A9J6EQ09</accession>
<comment type="caution">
    <text evidence="1">The sequence shown here is derived from an EMBL/GenBank/DDBJ whole genome shotgun (WGS) entry which is preliminary data.</text>
</comment>
<gene>
    <name evidence="1" type="ORF">HPB51_020891</name>
</gene>
<proteinExistence type="predicted"/>
<sequence length="121" mass="13459">MTQLGMTTPISFWNFPALARPPLWGEEVECLRRALTTAGEAAERGAPARMAALVTCLRDAFLSSDIPEDDRLTLLELIELRASGWKLSREQQLSYASLDDAVGDELDDVQNLSLLPWRIAE</sequence>
<dbReference type="EMBL" id="JABSTU010000003">
    <property type="protein sequence ID" value="KAH8036220.1"/>
    <property type="molecule type" value="Genomic_DNA"/>
</dbReference>
<dbReference type="Proteomes" id="UP000821866">
    <property type="component" value="Chromosome 11"/>
</dbReference>
<dbReference type="VEuPathDB" id="VectorBase:LOC119185936"/>
<reference evidence="1" key="1">
    <citation type="journal article" date="2020" name="Cell">
        <title>Large-Scale Comparative Analyses of Tick Genomes Elucidate Their Genetic Diversity and Vector Capacities.</title>
        <authorList>
            <consortium name="Tick Genome and Microbiome Consortium (TIGMIC)"/>
            <person name="Jia N."/>
            <person name="Wang J."/>
            <person name="Shi W."/>
            <person name="Du L."/>
            <person name="Sun Y."/>
            <person name="Zhan W."/>
            <person name="Jiang J.F."/>
            <person name="Wang Q."/>
            <person name="Zhang B."/>
            <person name="Ji P."/>
            <person name="Bell-Sakyi L."/>
            <person name="Cui X.M."/>
            <person name="Yuan T.T."/>
            <person name="Jiang B.G."/>
            <person name="Yang W.F."/>
            <person name="Lam T.T."/>
            <person name="Chang Q.C."/>
            <person name="Ding S.J."/>
            <person name="Wang X.J."/>
            <person name="Zhu J.G."/>
            <person name="Ruan X.D."/>
            <person name="Zhao L."/>
            <person name="Wei J.T."/>
            <person name="Ye R.Z."/>
            <person name="Que T.C."/>
            <person name="Du C.H."/>
            <person name="Zhou Y.H."/>
            <person name="Cheng J.X."/>
            <person name="Dai P.F."/>
            <person name="Guo W.B."/>
            <person name="Han X.H."/>
            <person name="Huang E.J."/>
            <person name="Li L.F."/>
            <person name="Wei W."/>
            <person name="Gao Y.C."/>
            <person name="Liu J.Z."/>
            <person name="Shao H.Z."/>
            <person name="Wang X."/>
            <person name="Wang C.C."/>
            <person name="Yang T.C."/>
            <person name="Huo Q.B."/>
            <person name="Li W."/>
            <person name="Chen H.Y."/>
            <person name="Chen S.E."/>
            <person name="Zhou L.G."/>
            <person name="Ni X.B."/>
            <person name="Tian J.H."/>
            <person name="Sheng Y."/>
            <person name="Liu T."/>
            <person name="Pan Y.S."/>
            <person name="Xia L.Y."/>
            <person name="Li J."/>
            <person name="Zhao F."/>
            <person name="Cao W.C."/>
        </authorList>
    </citation>
    <scope>NUCLEOTIDE SEQUENCE</scope>
    <source>
        <strain evidence="1">Rmic-2018</strain>
    </source>
</reference>
<dbReference type="GO" id="GO:0006446">
    <property type="term" value="P:regulation of translational initiation"/>
    <property type="evidence" value="ECO:0007669"/>
    <property type="project" value="TreeGrafter"/>
</dbReference>
<evidence type="ECO:0000313" key="2">
    <source>
        <dbReference type="Proteomes" id="UP000821866"/>
    </source>
</evidence>
<dbReference type="PANTHER" id="PTHR23254">
    <property type="entry name" value="EIF4G DOMAIN PROTEIN"/>
    <property type="match status" value="1"/>
</dbReference>
<reference evidence="1" key="2">
    <citation type="submission" date="2021-09" db="EMBL/GenBank/DDBJ databases">
        <authorList>
            <person name="Jia N."/>
            <person name="Wang J."/>
            <person name="Shi W."/>
            <person name="Du L."/>
            <person name="Sun Y."/>
            <person name="Zhan W."/>
            <person name="Jiang J."/>
            <person name="Wang Q."/>
            <person name="Zhang B."/>
            <person name="Ji P."/>
            <person name="Sakyi L.B."/>
            <person name="Cui X."/>
            <person name="Yuan T."/>
            <person name="Jiang B."/>
            <person name="Yang W."/>
            <person name="Lam T.T.-Y."/>
            <person name="Chang Q."/>
            <person name="Ding S."/>
            <person name="Wang X."/>
            <person name="Zhu J."/>
            <person name="Ruan X."/>
            <person name="Zhao L."/>
            <person name="Wei J."/>
            <person name="Que T."/>
            <person name="Du C."/>
            <person name="Cheng J."/>
            <person name="Dai P."/>
            <person name="Han X."/>
            <person name="Huang E."/>
            <person name="Gao Y."/>
            <person name="Liu J."/>
            <person name="Shao H."/>
            <person name="Ye R."/>
            <person name="Li L."/>
            <person name="Wei W."/>
            <person name="Wang X."/>
            <person name="Wang C."/>
            <person name="Huo Q."/>
            <person name="Li W."/>
            <person name="Guo W."/>
            <person name="Chen H."/>
            <person name="Chen S."/>
            <person name="Zhou L."/>
            <person name="Zhou L."/>
            <person name="Ni X."/>
            <person name="Tian J."/>
            <person name="Zhou Y."/>
            <person name="Sheng Y."/>
            <person name="Liu T."/>
            <person name="Pan Y."/>
            <person name="Xia L."/>
            <person name="Li J."/>
            <person name="Zhao F."/>
            <person name="Cao W."/>
        </authorList>
    </citation>
    <scope>NUCLEOTIDE SEQUENCE</scope>
    <source>
        <strain evidence="1">Rmic-2018</strain>
        <tissue evidence="1">Larvae</tissue>
    </source>
</reference>
<dbReference type="PANTHER" id="PTHR23254:SF16">
    <property type="entry name" value="CBP80_20-DEPENDENT TRANSLATION INITIATION FACTOR"/>
    <property type="match status" value="1"/>
</dbReference>